<keyword evidence="7" id="KW-0963">Cytoplasm</keyword>
<reference evidence="12" key="1">
    <citation type="journal article" date="2018" name="DNA Res.">
        <title>Multiple hybrid de novo genome assembly of finger millet, an orphan allotetraploid crop.</title>
        <authorList>
            <person name="Hatakeyama M."/>
            <person name="Aluri S."/>
            <person name="Balachadran M.T."/>
            <person name="Sivarajan S.R."/>
            <person name="Patrignani A."/>
            <person name="Gruter S."/>
            <person name="Poveda L."/>
            <person name="Shimizu-Inatsugi R."/>
            <person name="Baeten J."/>
            <person name="Francoijs K.J."/>
            <person name="Nataraja K.N."/>
            <person name="Reddy Y.A.N."/>
            <person name="Phadnis S."/>
            <person name="Ravikumar R.L."/>
            <person name="Schlapbach R."/>
            <person name="Sreeman S.M."/>
            <person name="Shimizu K.K."/>
        </authorList>
    </citation>
    <scope>NUCLEOTIDE SEQUENCE</scope>
</reference>
<evidence type="ECO:0000313" key="11">
    <source>
        <dbReference type="EMBL" id="GJM85519.1"/>
    </source>
</evidence>
<organism evidence="12 13">
    <name type="scientific">Eleusine coracana subsp. coracana</name>
    <dbReference type="NCBI Taxonomy" id="191504"/>
    <lineage>
        <taxon>Eukaryota</taxon>
        <taxon>Viridiplantae</taxon>
        <taxon>Streptophyta</taxon>
        <taxon>Embryophyta</taxon>
        <taxon>Tracheophyta</taxon>
        <taxon>Spermatophyta</taxon>
        <taxon>Magnoliopsida</taxon>
        <taxon>Liliopsida</taxon>
        <taxon>Poales</taxon>
        <taxon>Poaceae</taxon>
        <taxon>PACMAD clade</taxon>
        <taxon>Chloridoideae</taxon>
        <taxon>Cynodonteae</taxon>
        <taxon>Eleusininae</taxon>
        <taxon>Eleusine</taxon>
    </lineage>
</organism>
<evidence type="ECO:0000256" key="8">
    <source>
        <dbReference type="ARBA" id="ARBA00022676"/>
    </source>
</evidence>
<keyword evidence="8" id="KW-0328">Glycosyltransferase</keyword>
<dbReference type="GO" id="GO:0003999">
    <property type="term" value="F:adenine phosphoribosyltransferase activity"/>
    <property type="evidence" value="ECO:0007669"/>
    <property type="project" value="UniProtKB-EC"/>
</dbReference>
<dbReference type="InterPro" id="IPR050120">
    <property type="entry name" value="Adenine_PRTase"/>
</dbReference>
<evidence type="ECO:0000256" key="6">
    <source>
        <dbReference type="ARBA" id="ARBA00011893"/>
    </source>
</evidence>
<keyword evidence="10" id="KW-0660">Purine salvage</keyword>
<evidence type="ECO:0000256" key="5">
    <source>
        <dbReference type="ARBA" id="ARBA00011738"/>
    </source>
</evidence>
<dbReference type="InterPro" id="IPR029057">
    <property type="entry name" value="PRTase-like"/>
</dbReference>
<dbReference type="PANTHER" id="PTHR11776:SF22">
    <property type="entry name" value="ADENINE PHOSPHORIBOSYLTRANSFERASE 5"/>
    <property type="match status" value="1"/>
</dbReference>
<dbReference type="SUPFAM" id="SSF53271">
    <property type="entry name" value="PRTase-like"/>
    <property type="match status" value="1"/>
</dbReference>
<comment type="pathway">
    <text evidence="3">Purine metabolism; AMP biosynthesis via salvage pathway; AMP from adenine: step 1/1.</text>
</comment>
<dbReference type="PANTHER" id="PTHR11776">
    <property type="entry name" value="ADENINE PHOSPHORIBOSYLTRANSFERASE"/>
    <property type="match status" value="1"/>
</dbReference>
<dbReference type="Gene3D" id="3.40.50.2020">
    <property type="match status" value="1"/>
</dbReference>
<dbReference type="GO" id="GO:0006166">
    <property type="term" value="P:purine ribonucleoside salvage"/>
    <property type="evidence" value="ECO:0007669"/>
    <property type="project" value="UniProtKB-KW"/>
</dbReference>
<evidence type="ECO:0000313" key="12">
    <source>
        <dbReference type="EMBL" id="GJM86147.1"/>
    </source>
</evidence>
<comment type="similarity">
    <text evidence="4">Belongs to the purine/pyrimidine phosphoribosyltransferase family.</text>
</comment>
<evidence type="ECO:0000256" key="9">
    <source>
        <dbReference type="ARBA" id="ARBA00022679"/>
    </source>
</evidence>
<reference evidence="12" key="2">
    <citation type="submission" date="2021-12" db="EMBL/GenBank/DDBJ databases">
        <title>Resequencing data analysis of finger millet.</title>
        <authorList>
            <person name="Hatakeyama M."/>
            <person name="Aluri S."/>
            <person name="Balachadran M.T."/>
            <person name="Sivarajan S.R."/>
            <person name="Poveda L."/>
            <person name="Shimizu-Inatsugi R."/>
            <person name="Schlapbach R."/>
            <person name="Sreeman S.M."/>
            <person name="Shimizu K.K."/>
        </authorList>
    </citation>
    <scope>NUCLEOTIDE SEQUENCE</scope>
</reference>
<dbReference type="EMBL" id="BQKI01000001">
    <property type="protein sequence ID" value="GJM85519.1"/>
    <property type="molecule type" value="Genomic_DNA"/>
</dbReference>
<comment type="subcellular location">
    <subcellularLocation>
        <location evidence="2">Cytoplasm</location>
    </subcellularLocation>
</comment>
<gene>
    <name evidence="12" type="primary">ga01976</name>
    <name evidence="11" type="synonym">ga01289</name>
    <name evidence="11" type="ORF">PR202_ga01289</name>
    <name evidence="12" type="ORF">PR202_ga01976</name>
</gene>
<evidence type="ECO:0000256" key="1">
    <source>
        <dbReference type="ARBA" id="ARBA00000868"/>
    </source>
</evidence>
<proteinExistence type="inferred from homology"/>
<name>A0AAV5BJM7_ELECO</name>
<dbReference type="Proteomes" id="UP001054889">
    <property type="component" value="Unassembled WGS sequence"/>
</dbReference>
<dbReference type="EC" id="2.4.2.7" evidence="6"/>
<protein>
    <recommendedName>
        <fullName evidence="6">adenine phosphoribosyltransferase</fullName>
        <ecNumber evidence="6">2.4.2.7</ecNumber>
    </recommendedName>
</protein>
<evidence type="ECO:0000256" key="10">
    <source>
        <dbReference type="ARBA" id="ARBA00022726"/>
    </source>
</evidence>
<keyword evidence="9" id="KW-0808">Transferase</keyword>
<comment type="subunit">
    <text evidence="5">Homodimer.</text>
</comment>
<evidence type="ECO:0000256" key="7">
    <source>
        <dbReference type="ARBA" id="ARBA00022490"/>
    </source>
</evidence>
<evidence type="ECO:0000256" key="3">
    <source>
        <dbReference type="ARBA" id="ARBA00004659"/>
    </source>
</evidence>
<dbReference type="AlphaFoldDB" id="A0AAV5BJM7"/>
<evidence type="ECO:0000256" key="4">
    <source>
        <dbReference type="ARBA" id="ARBA00008391"/>
    </source>
</evidence>
<evidence type="ECO:0000313" key="13">
    <source>
        <dbReference type="Proteomes" id="UP001054889"/>
    </source>
</evidence>
<comment type="caution">
    <text evidence="12">The sequence shown here is derived from an EMBL/GenBank/DDBJ whole genome shotgun (WGS) entry which is preliminary data.</text>
</comment>
<comment type="catalytic activity">
    <reaction evidence="1">
        <text>AMP + diphosphate = 5-phospho-alpha-D-ribose 1-diphosphate + adenine</text>
        <dbReference type="Rhea" id="RHEA:16609"/>
        <dbReference type="ChEBI" id="CHEBI:16708"/>
        <dbReference type="ChEBI" id="CHEBI:33019"/>
        <dbReference type="ChEBI" id="CHEBI:58017"/>
        <dbReference type="ChEBI" id="CHEBI:456215"/>
        <dbReference type="EC" id="2.4.2.7"/>
    </reaction>
</comment>
<dbReference type="GO" id="GO:0005829">
    <property type="term" value="C:cytosol"/>
    <property type="evidence" value="ECO:0007669"/>
    <property type="project" value="TreeGrafter"/>
</dbReference>
<keyword evidence="13" id="KW-1185">Reference proteome</keyword>
<evidence type="ECO:0000256" key="2">
    <source>
        <dbReference type="ARBA" id="ARBA00004496"/>
    </source>
</evidence>
<accession>A0AAV5BJM7</accession>
<dbReference type="EMBL" id="BQKI01000001">
    <property type="protein sequence ID" value="GJM86147.1"/>
    <property type="molecule type" value="Genomic_DNA"/>
</dbReference>
<sequence length="169" mass="17859">MGEEASCNSVSIMEAVASADSNSKPQQAKENGRAAAAAADALAAADAVVAAAPVAVVDPRLQGISDAIRVVPHFPKPGIMFNDITTLLLRPAVFKDAVDIFLERYRGMAIDAVAGIMFNDITTLLPQSLWPHGCLLSGPATTSPCWSWTEEVAFARACRREESGRGAEF</sequence>